<dbReference type="RefSeq" id="WP_274266489.1">
    <property type="nucleotide sequence ID" value="NZ_CP117880.1"/>
</dbReference>
<accession>A0ABY7WEZ1</accession>
<name>A0ABY7WEZ1_9SPHI</name>
<keyword evidence="1" id="KW-0520">NAD</keyword>
<organism evidence="3 4">
    <name type="scientific">Sphingobacterium oryzagri</name>
    <dbReference type="NCBI Taxonomy" id="3025669"/>
    <lineage>
        <taxon>Bacteria</taxon>
        <taxon>Pseudomonadati</taxon>
        <taxon>Bacteroidota</taxon>
        <taxon>Sphingobacteriia</taxon>
        <taxon>Sphingobacteriales</taxon>
        <taxon>Sphingobacteriaceae</taxon>
        <taxon>Sphingobacterium</taxon>
    </lineage>
</organism>
<reference evidence="3 4" key="1">
    <citation type="submission" date="2023-02" db="EMBL/GenBank/DDBJ databases">
        <title>Genome sequence of Sphingobacterium sp. KACC 22765.</title>
        <authorList>
            <person name="Kim S."/>
            <person name="Heo J."/>
            <person name="Kwon S.-W."/>
        </authorList>
    </citation>
    <scope>NUCLEOTIDE SEQUENCE [LARGE SCALE GENOMIC DNA]</scope>
    <source>
        <strain evidence="3 4">KACC 22765</strain>
    </source>
</reference>
<dbReference type="Pfam" id="PF00389">
    <property type="entry name" value="2-Hacid_dh"/>
    <property type="match status" value="1"/>
</dbReference>
<evidence type="ECO:0000313" key="3">
    <source>
        <dbReference type="EMBL" id="WDF67763.1"/>
    </source>
</evidence>
<evidence type="ECO:0000256" key="1">
    <source>
        <dbReference type="ARBA" id="ARBA00023027"/>
    </source>
</evidence>
<keyword evidence="4" id="KW-1185">Reference proteome</keyword>
<evidence type="ECO:0000259" key="2">
    <source>
        <dbReference type="Pfam" id="PF00389"/>
    </source>
</evidence>
<dbReference type="PANTHER" id="PTHR43026">
    <property type="entry name" value="2-HYDROXYACID DEHYDROGENASE HOMOLOG 1-RELATED"/>
    <property type="match status" value="1"/>
</dbReference>
<dbReference type="SUPFAM" id="SSF52283">
    <property type="entry name" value="Formate/glycerate dehydrogenase catalytic domain-like"/>
    <property type="match status" value="1"/>
</dbReference>
<dbReference type="PANTHER" id="PTHR43026:SF1">
    <property type="entry name" value="2-HYDROXYACID DEHYDROGENASE HOMOLOG 1-RELATED"/>
    <property type="match status" value="1"/>
</dbReference>
<protein>
    <submittedName>
        <fullName evidence="3">Lactate dehydrogenase</fullName>
    </submittedName>
</protein>
<dbReference type="EMBL" id="CP117880">
    <property type="protein sequence ID" value="WDF67763.1"/>
    <property type="molecule type" value="Genomic_DNA"/>
</dbReference>
<sequence>MKAVAYHIKDFEKELLALANGKVHDLTLISNPLNFNTLHYVFGKEVVIVSEDDRLDADLLDGLKKAGVQKIVTRSMKTDHIDLFHAADLDIQVANTPYEDRSPKGIAEQTIRNLNLWDKGRCVGQACCCVKDCNVFPLNNTDERAKQTANR</sequence>
<dbReference type="InterPro" id="IPR058205">
    <property type="entry name" value="D-LDH-like"/>
</dbReference>
<proteinExistence type="predicted"/>
<feature type="domain" description="D-isomer specific 2-hydroxyacid dehydrogenase catalytic" evidence="2">
    <location>
        <begin position="21"/>
        <end position="110"/>
    </location>
</feature>
<evidence type="ECO:0000313" key="4">
    <source>
        <dbReference type="Proteomes" id="UP001221558"/>
    </source>
</evidence>
<dbReference type="Proteomes" id="UP001221558">
    <property type="component" value="Chromosome"/>
</dbReference>
<dbReference type="Gene3D" id="3.40.50.720">
    <property type="entry name" value="NAD(P)-binding Rossmann-like Domain"/>
    <property type="match status" value="1"/>
</dbReference>
<dbReference type="InterPro" id="IPR006139">
    <property type="entry name" value="D-isomer_2_OHA_DH_cat_dom"/>
</dbReference>
<gene>
    <name evidence="3" type="ORF">PQ465_15845</name>
</gene>